<keyword evidence="4" id="KW-1185">Reference proteome</keyword>
<evidence type="ECO:0000256" key="2">
    <source>
        <dbReference type="SAM" id="Phobius"/>
    </source>
</evidence>
<accession>W8P119</accession>
<organism evidence="3 4">
    <name type="scientific">Reptilian orthoreovirus</name>
    <dbReference type="NCBI Taxonomy" id="226613"/>
    <lineage>
        <taxon>Viruses</taxon>
        <taxon>Riboviria</taxon>
        <taxon>Orthornavirae</taxon>
        <taxon>Duplornaviricota</taxon>
        <taxon>Resentoviricetes</taxon>
        <taxon>Reovirales</taxon>
        <taxon>Spinareoviridae</taxon>
        <taxon>Orthoreovirus</taxon>
        <taxon>Orthoreovirus reptilis</taxon>
    </lineage>
</organism>
<dbReference type="EMBL" id="KC852161">
    <property type="protein sequence ID" value="AHL26969.1"/>
    <property type="molecule type" value="Genomic_RNA"/>
</dbReference>
<dbReference type="RefSeq" id="YP_009020581.1">
    <property type="nucleotide sequence ID" value="NC_023822.1"/>
</dbReference>
<feature type="transmembrane region" description="Helical" evidence="2">
    <location>
        <begin position="39"/>
        <end position="60"/>
    </location>
</feature>
<evidence type="ECO:0000313" key="3">
    <source>
        <dbReference type="EMBL" id="AHL26969.1"/>
    </source>
</evidence>
<dbReference type="Proteomes" id="UP000201363">
    <property type="component" value="Genome"/>
</dbReference>
<keyword evidence="2" id="KW-1133">Transmembrane helix</keyword>
<reference evidence="3 4" key="1">
    <citation type="journal article" date="2014" name="Arch. Virol.">
        <title>Whole-genome sequencing of a green bush viper reovirus reveals a shared evolutionary history between reptilian and unusual mammalian orthoreoviruses.</title>
        <authorList>
            <person name="Banyai K."/>
            <person name="Borzak R."/>
            <person name="Ihasz K."/>
            <person name="Feher E."/>
            <person name="Dan A."/>
            <person name="Jakab F."/>
            <person name="Papp T."/>
            <person name="Hetzel U."/>
            <person name="Marschang R.E."/>
            <person name="Farkas S.L."/>
        </authorList>
    </citation>
    <scope>NUCLEOTIDE SEQUENCE [LARGE SCALE GENOMIC DNA]</scope>
    <source>
        <strain evidence="3 4">47/02</strain>
    </source>
</reference>
<proteinExistence type="predicted"/>
<evidence type="ECO:0000256" key="1">
    <source>
        <dbReference type="SAM" id="MobiDB-lite"/>
    </source>
</evidence>
<sequence>MGNGPSNFVNHSPAETIISGLDKGADKVAGTVSNTIWEVVGGVLLLLFLIAVGFGLYRYAKGRREKKRELTEFQKRFLRNSYRLSQRRSLTQSPDYEEPTEYGITKPLPPPPYATYINI</sequence>
<feature type="region of interest" description="Disordered" evidence="1">
    <location>
        <begin position="86"/>
        <end position="109"/>
    </location>
</feature>
<dbReference type="TCDB" id="1.G.13.1.3">
    <property type="family name" value="the orthoreovirus fusion-associated small transmembrane (fast) family"/>
</dbReference>
<dbReference type="GeneID" id="18733200"/>
<protein>
    <submittedName>
        <fullName evidence="3">p14</fullName>
    </submittedName>
</protein>
<keyword evidence="2" id="KW-0812">Transmembrane</keyword>
<name>W8P119_9REOV</name>
<dbReference type="KEGG" id="vg:18733200"/>
<evidence type="ECO:0000313" key="4">
    <source>
        <dbReference type="Proteomes" id="UP000201363"/>
    </source>
</evidence>
<keyword evidence="2" id="KW-0472">Membrane</keyword>